<dbReference type="Gene3D" id="3.80.10.10">
    <property type="entry name" value="Ribonuclease Inhibitor"/>
    <property type="match status" value="1"/>
</dbReference>
<evidence type="ECO:0000259" key="5">
    <source>
        <dbReference type="Pfam" id="PF00931"/>
    </source>
</evidence>
<evidence type="ECO:0000259" key="6">
    <source>
        <dbReference type="Pfam" id="PF18052"/>
    </source>
</evidence>
<dbReference type="Gene3D" id="1.10.8.430">
    <property type="entry name" value="Helical domain of apoptotic protease-activating factors"/>
    <property type="match status" value="1"/>
</dbReference>
<dbReference type="PANTHER" id="PTHR47186">
    <property type="entry name" value="LEUCINE-RICH REPEAT-CONTAINING PROTEIN 57"/>
    <property type="match status" value="1"/>
</dbReference>
<accession>A0A8X8XLR1</accession>
<dbReference type="GO" id="GO:0006952">
    <property type="term" value="P:defense response"/>
    <property type="evidence" value="ECO:0007669"/>
    <property type="project" value="UniProtKB-KW"/>
</dbReference>
<evidence type="ECO:0000256" key="3">
    <source>
        <dbReference type="ARBA" id="ARBA00022741"/>
    </source>
</evidence>
<keyword evidence="1" id="KW-0433">Leucine-rich repeat</keyword>
<dbReference type="Pfam" id="PF18052">
    <property type="entry name" value="Rx_N"/>
    <property type="match status" value="1"/>
</dbReference>
<dbReference type="InterPro" id="IPR032675">
    <property type="entry name" value="LRR_dom_sf"/>
</dbReference>
<reference evidence="8" key="1">
    <citation type="submission" date="2018-01" db="EMBL/GenBank/DDBJ databases">
        <authorList>
            <person name="Mao J.F."/>
        </authorList>
    </citation>
    <scope>NUCLEOTIDE SEQUENCE</scope>
    <source>
        <strain evidence="8">Huo1</strain>
        <tissue evidence="8">Leaf</tissue>
    </source>
</reference>
<keyword evidence="2" id="KW-0677">Repeat</keyword>
<dbReference type="SMART" id="SM00369">
    <property type="entry name" value="LRR_TYP"/>
    <property type="match status" value="3"/>
</dbReference>
<name>A0A8X8XLR1_SALSN</name>
<evidence type="ECO:0000259" key="7">
    <source>
        <dbReference type="Pfam" id="PF25019"/>
    </source>
</evidence>
<dbReference type="SUPFAM" id="SSF52058">
    <property type="entry name" value="L domain-like"/>
    <property type="match status" value="1"/>
</dbReference>
<keyword evidence="4" id="KW-0611">Plant defense</keyword>
<dbReference type="InterPro" id="IPR003591">
    <property type="entry name" value="Leu-rich_rpt_typical-subtyp"/>
</dbReference>
<evidence type="ECO:0000256" key="4">
    <source>
        <dbReference type="ARBA" id="ARBA00022821"/>
    </source>
</evidence>
<reference evidence="8" key="2">
    <citation type="submission" date="2020-08" db="EMBL/GenBank/DDBJ databases">
        <title>Plant Genome Project.</title>
        <authorList>
            <person name="Zhang R.-G."/>
        </authorList>
    </citation>
    <scope>NUCLEOTIDE SEQUENCE</scope>
    <source>
        <strain evidence="8">Huo1</strain>
        <tissue evidence="8">Leaf</tissue>
    </source>
</reference>
<dbReference type="Gene3D" id="1.20.5.4130">
    <property type="match status" value="1"/>
</dbReference>
<organism evidence="8">
    <name type="scientific">Salvia splendens</name>
    <name type="common">Scarlet sage</name>
    <dbReference type="NCBI Taxonomy" id="180675"/>
    <lineage>
        <taxon>Eukaryota</taxon>
        <taxon>Viridiplantae</taxon>
        <taxon>Streptophyta</taxon>
        <taxon>Embryophyta</taxon>
        <taxon>Tracheophyta</taxon>
        <taxon>Spermatophyta</taxon>
        <taxon>Magnoliopsida</taxon>
        <taxon>eudicotyledons</taxon>
        <taxon>Gunneridae</taxon>
        <taxon>Pentapetalae</taxon>
        <taxon>asterids</taxon>
        <taxon>lamiids</taxon>
        <taxon>Lamiales</taxon>
        <taxon>Lamiaceae</taxon>
        <taxon>Nepetoideae</taxon>
        <taxon>Mentheae</taxon>
        <taxon>Salviinae</taxon>
        <taxon>Salvia</taxon>
        <taxon>Salvia subgen. Calosphace</taxon>
        <taxon>core Calosphace</taxon>
    </lineage>
</organism>
<dbReference type="InterPro" id="IPR001611">
    <property type="entry name" value="Leu-rich_rpt"/>
</dbReference>
<dbReference type="Pfam" id="PF25019">
    <property type="entry name" value="LRR_R13L1-DRL21"/>
    <property type="match status" value="1"/>
</dbReference>
<dbReference type="InterPro" id="IPR041118">
    <property type="entry name" value="Rx_N"/>
</dbReference>
<dbReference type="EMBL" id="PNBA02000008">
    <property type="protein sequence ID" value="KAG6416185.1"/>
    <property type="molecule type" value="Genomic_DNA"/>
</dbReference>
<keyword evidence="9" id="KW-1185">Reference proteome</keyword>
<feature type="domain" description="R13L1/DRL21-like LRR repeat region" evidence="7">
    <location>
        <begin position="428"/>
        <end position="489"/>
    </location>
</feature>
<feature type="domain" description="Disease resistance N-terminal" evidence="6">
    <location>
        <begin position="8"/>
        <end position="87"/>
    </location>
</feature>
<dbReference type="SUPFAM" id="SSF52540">
    <property type="entry name" value="P-loop containing nucleoside triphosphate hydrolases"/>
    <property type="match status" value="1"/>
</dbReference>
<evidence type="ECO:0000256" key="1">
    <source>
        <dbReference type="ARBA" id="ARBA00022614"/>
    </source>
</evidence>
<proteinExistence type="predicted"/>
<feature type="domain" description="NB-ARC" evidence="5">
    <location>
        <begin position="141"/>
        <end position="198"/>
    </location>
</feature>
<evidence type="ECO:0000313" key="9">
    <source>
        <dbReference type="Proteomes" id="UP000298416"/>
    </source>
</evidence>
<comment type="caution">
    <text evidence="8">The sequence shown here is derived from an EMBL/GenBank/DDBJ whole genome shotgun (WGS) entry which is preliminary data.</text>
</comment>
<dbReference type="GO" id="GO:0000166">
    <property type="term" value="F:nucleotide binding"/>
    <property type="evidence" value="ECO:0007669"/>
    <property type="project" value="UniProtKB-KW"/>
</dbReference>
<gene>
    <name evidence="8" type="ORF">SASPL_123609</name>
</gene>
<dbReference type="InterPro" id="IPR056789">
    <property type="entry name" value="LRR_R13L1-DRL21"/>
</dbReference>
<dbReference type="Pfam" id="PF00560">
    <property type="entry name" value="LRR_1"/>
    <property type="match status" value="2"/>
</dbReference>
<evidence type="ECO:0008006" key="10">
    <source>
        <dbReference type="Google" id="ProtNLM"/>
    </source>
</evidence>
<dbReference type="Pfam" id="PF00931">
    <property type="entry name" value="NB-ARC"/>
    <property type="match status" value="1"/>
</dbReference>
<sequence length="785" mass="89762">MELIIVLKLEIKMMDSSNRGTGVEKELLELSNKLETIRNVLEDAEKRGVNDQRIKCWLKKLEATTYEMDDILDEWNYSLLKHKTEIRHAAPSSHLHVYVSIIFVTSLPAINLTPTPWREQSTHLIGLKKVHGVDIYRKKNQVVSKLMLRDADSQILELLTAWEQKLEAFVLGKKFLLVLDDVWTEDESKWKDLKICLQCGAAEKSEEECGKFEYFGKKIANKCKGLPLVGIVLGRLLRFKDLEGWKDVENNYRIHAATLKEEWITLGYLCSISGSGDVELKGTDCLNDLAMRSLFQDVEIKIPRDIGNLVQLRKLDLSRNRELKELPDSICKLVELRTLSIANCSLEEIPPEIGKLVQLRQLDLSLNRKIQELPESICSLVELQIMKIAGTTINCLPEALGCWRRTIKDIPSKLEELKICFMSRMNEIEALIPRLKLKQLTIVGYGGSRLPHWMSSSLNFIKQIDLCYLSEVSSLPAMGKLPLLESMHILLLVGHEFLGIESSSDDVVAFPKLNKQYFNGCEKWEDITEEEEESTAISIMPYLTELTIYGCVSLKKLPHRLLHKASSSLRWLYIYDSTELIKTYGEDKEDINELLLKLKSAAVDCKRGPSRSQQLIRLSTQKLNLVARLTQMQDKLPHSSDWIQTAVDPHQFRTSQHFNEYNLQTRNFVEEDYEGVTHKGGVNGGKNQNKRKRVVDKKPDIIKGQWNPEEDGRLAVYSDNKEVILFYSLNDVKVSQRKRLRTAAELMELKKLANGGGFKDDNLVVKQPNEIEASTTRASICLLLI</sequence>
<dbReference type="GO" id="GO:0051707">
    <property type="term" value="P:response to other organism"/>
    <property type="evidence" value="ECO:0007669"/>
    <property type="project" value="UniProtKB-ARBA"/>
</dbReference>
<keyword evidence="3" id="KW-0547">Nucleotide-binding</keyword>
<dbReference type="Proteomes" id="UP000298416">
    <property type="component" value="Unassembled WGS sequence"/>
</dbReference>
<dbReference type="InterPro" id="IPR027417">
    <property type="entry name" value="P-loop_NTPase"/>
</dbReference>
<protein>
    <recommendedName>
        <fullName evidence="10">Disease resistance protein RPM1</fullName>
    </recommendedName>
</protein>
<evidence type="ECO:0000313" key="8">
    <source>
        <dbReference type="EMBL" id="KAG6416185.1"/>
    </source>
</evidence>
<dbReference type="AlphaFoldDB" id="A0A8X8XLR1"/>
<dbReference type="InterPro" id="IPR002182">
    <property type="entry name" value="NB-ARC"/>
</dbReference>
<dbReference type="InterPro" id="IPR042197">
    <property type="entry name" value="Apaf_helical"/>
</dbReference>
<dbReference type="PANTHER" id="PTHR47186:SF30">
    <property type="entry name" value="EF-HAND DOMAIN-CONTAINING PROTEIN"/>
    <property type="match status" value="1"/>
</dbReference>
<evidence type="ECO:0000256" key="2">
    <source>
        <dbReference type="ARBA" id="ARBA00022737"/>
    </source>
</evidence>